<dbReference type="EC" id="2.5.1.18" evidence="2"/>
<comment type="caution">
    <text evidence="2">The sequence shown here is derived from an EMBL/GenBank/DDBJ whole genome shotgun (WGS) entry which is preliminary data.</text>
</comment>
<dbReference type="InterPro" id="IPR004045">
    <property type="entry name" value="Glutathione_S-Trfase_N"/>
</dbReference>
<dbReference type="GO" id="GO:0004364">
    <property type="term" value="F:glutathione transferase activity"/>
    <property type="evidence" value="ECO:0007669"/>
    <property type="project" value="UniProtKB-EC"/>
</dbReference>
<name>A0ABU8BHJ4_9BRAD</name>
<reference evidence="2 3" key="1">
    <citation type="submission" date="2024-02" db="EMBL/GenBank/DDBJ databases">
        <title>Adaptive strategies in a cosmopolitan and abundant soil bacterium.</title>
        <authorList>
            <person name="Carini P."/>
        </authorList>
    </citation>
    <scope>NUCLEOTIDE SEQUENCE [LARGE SCALE GENOMIC DNA]</scope>
    <source>
        <strain evidence="2 3">AZCC 1608</strain>
    </source>
</reference>
<dbReference type="EMBL" id="JAZHRV010000001">
    <property type="protein sequence ID" value="MEH2558015.1"/>
    <property type="molecule type" value="Genomic_DNA"/>
</dbReference>
<dbReference type="Gene3D" id="1.20.1050.10">
    <property type="match status" value="1"/>
</dbReference>
<dbReference type="SUPFAM" id="SSF52833">
    <property type="entry name" value="Thioredoxin-like"/>
    <property type="match status" value="1"/>
</dbReference>
<gene>
    <name evidence="2" type="ORF">V1286_005544</name>
</gene>
<proteinExistence type="predicted"/>
<protein>
    <submittedName>
        <fullName evidence="2">Glutathione S-transferase</fullName>
        <ecNumber evidence="2">2.5.1.18</ecNumber>
    </submittedName>
</protein>
<dbReference type="PANTHER" id="PTHR42673:SF4">
    <property type="entry name" value="MALEYLACETOACETATE ISOMERASE"/>
    <property type="match status" value="1"/>
</dbReference>
<keyword evidence="3" id="KW-1185">Reference proteome</keyword>
<dbReference type="PANTHER" id="PTHR42673">
    <property type="entry name" value="MALEYLACETOACETATE ISOMERASE"/>
    <property type="match status" value="1"/>
</dbReference>
<dbReference type="Proteomes" id="UP001364224">
    <property type="component" value="Unassembled WGS sequence"/>
</dbReference>
<feature type="domain" description="GST N-terminal" evidence="1">
    <location>
        <begin position="1"/>
        <end position="78"/>
    </location>
</feature>
<evidence type="ECO:0000313" key="3">
    <source>
        <dbReference type="Proteomes" id="UP001364224"/>
    </source>
</evidence>
<dbReference type="Pfam" id="PF13417">
    <property type="entry name" value="GST_N_3"/>
    <property type="match status" value="1"/>
</dbReference>
<organism evidence="2 3">
    <name type="scientific">Bradyrhizobium algeriense</name>
    <dbReference type="NCBI Taxonomy" id="634784"/>
    <lineage>
        <taxon>Bacteria</taxon>
        <taxon>Pseudomonadati</taxon>
        <taxon>Pseudomonadota</taxon>
        <taxon>Alphaproteobacteria</taxon>
        <taxon>Hyphomicrobiales</taxon>
        <taxon>Nitrobacteraceae</taxon>
        <taxon>Bradyrhizobium</taxon>
    </lineage>
</organism>
<dbReference type="Gene3D" id="3.40.30.10">
    <property type="entry name" value="Glutaredoxin"/>
    <property type="match status" value="1"/>
</dbReference>
<keyword evidence="2" id="KW-0808">Transferase</keyword>
<accession>A0ABU8BHJ4</accession>
<sequence length="198" mass="21265">MKLIGTYLSPYARRVAAALISRGMPFEHEAVNGYREFEIASRYNPVAKVPSLVLDDGEVLIDSTAILDYLNELTPSTPLIPAGSRARRTTLKLAAIGYGVYEQAASLSFRGREVPETEARRWKAQILGGLRALDEAARDGGPLRATPMDAAAITAIVAVEYLARTNPDLDALPAIPALAALAAEYRDAPPFALTRATA</sequence>
<evidence type="ECO:0000259" key="1">
    <source>
        <dbReference type="PROSITE" id="PS50404"/>
    </source>
</evidence>
<dbReference type="InterPro" id="IPR036249">
    <property type="entry name" value="Thioredoxin-like_sf"/>
</dbReference>
<evidence type="ECO:0000313" key="2">
    <source>
        <dbReference type="EMBL" id="MEH2558015.1"/>
    </source>
</evidence>
<dbReference type="PROSITE" id="PS50404">
    <property type="entry name" value="GST_NTER"/>
    <property type="match status" value="1"/>
</dbReference>
<dbReference type="RefSeq" id="WP_334484795.1">
    <property type="nucleotide sequence ID" value="NZ_JAZHRV010000001.1"/>
</dbReference>